<dbReference type="STRING" id="62101.AB835_03500"/>
<gene>
    <name evidence="1" type="ORF">AB835_03500</name>
</gene>
<evidence type="ECO:0008006" key="3">
    <source>
        <dbReference type="Google" id="ProtNLM"/>
    </source>
</evidence>
<dbReference type="SUPFAM" id="SSF48613">
    <property type="entry name" value="Heme oxygenase-like"/>
    <property type="match status" value="1"/>
</dbReference>
<name>A0A1D2QSI0_9GAMM</name>
<reference evidence="1 2" key="1">
    <citation type="journal article" date="2016" name="Appl. Environ. Microbiol.">
        <title>Lack of Overt Genome Reduction in the Bryostatin-Producing Bryozoan Symbiont "Candidatus Endobugula sertula".</title>
        <authorList>
            <person name="Miller I.J."/>
            <person name="Vanee N."/>
            <person name="Fong S.S."/>
            <person name="Lim-Fong G.E."/>
            <person name="Kwan J.C."/>
        </authorList>
    </citation>
    <scope>NUCLEOTIDE SEQUENCE [LARGE SCALE GENOMIC DNA]</scope>
    <source>
        <strain evidence="1">AB1-4</strain>
    </source>
</reference>
<dbReference type="Pfam" id="PF14518">
    <property type="entry name" value="Haem_oxygenas_2"/>
    <property type="match status" value="1"/>
</dbReference>
<dbReference type="AlphaFoldDB" id="A0A1D2QSI0"/>
<sequence>MGTRTTYPSQDLQAKLNIVVPTLMSEANTIWRHPNLVQLYPIYLETMHMVVRSSVSLMDAAIDTAKKKPTDSVASRLINYLEIHREEERGHDQWLLEDYAVTGGDPEFLRKKIPSTNVAEMVGAQYYWLYHYHPVSLLGHMAALEGNHPPLGFAEKLSGLSGYPIEAFRAIKRHEVLDIYHKQELYELIDNLALTAEHKKIINLSGMHTMCSSVTLMATIIDSYKTKQEQKMPA</sequence>
<proteinExistence type="predicted"/>
<dbReference type="Proteomes" id="UP000242502">
    <property type="component" value="Unassembled WGS sequence"/>
</dbReference>
<protein>
    <recommendedName>
        <fullName evidence="3">Iron-containing redox enzyme family protein</fullName>
    </recommendedName>
</protein>
<comment type="caution">
    <text evidence="1">The sequence shown here is derived from an EMBL/GenBank/DDBJ whole genome shotgun (WGS) entry which is preliminary data.</text>
</comment>
<dbReference type="EMBL" id="MDLC01000008">
    <property type="protein sequence ID" value="ODS24516.1"/>
    <property type="molecule type" value="Genomic_DNA"/>
</dbReference>
<evidence type="ECO:0000313" key="1">
    <source>
        <dbReference type="EMBL" id="ODS24516.1"/>
    </source>
</evidence>
<evidence type="ECO:0000313" key="2">
    <source>
        <dbReference type="Proteomes" id="UP000242502"/>
    </source>
</evidence>
<organism evidence="1 2">
    <name type="scientific">Candidatus Endobugula sertula</name>
    <name type="common">Bugula neritina bacterial symbiont</name>
    <dbReference type="NCBI Taxonomy" id="62101"/>
    <lineage>
        <taxon>Bacteria</taxon>
        <taxon>Pseudomonadati</taxon>
        <taxon>Pseudomonadota</taxon>
        <taxon>Gammaproteobacteria</taxon>
        <taxon>Cellvibrionales</taxon>
        <taxon>Cellvibrionaceae</taxon>
        <taxon>Candidatus Endobugula</taxon>
    </lineage>
</organism>
<accession>A0A1D2QSI0</accession>
<dbReference type="InterPro" id="IPR016084">
    <property type="entry name" value="Haem_Oase-like_multi-hlx"/>
</dbReference>
<dbReference type="Gene3D" id="1.20.910.10">
    <property type="entry name" value="Heme oxygenase-like"/>
    <property type="match status" value="1"/>
</dbReference>